<dbReference type="GO" id="GO:0051315">
    <property type="term" value="P:attachment of mitotic spindle microtubules to kinetochore"/>
    <property type="evidence" value="ECO:0007669"/>
    <property type="project" value="UniProtKB-ARBA"/>
</dbReference>
<feature type="region of interest" description="Disordered" evidence="5">
    <location>
        <begin position="807"/>
        <end position="849"/>
    </location>
</feature>
<dbReference type="GO" id="GO:0099070">
    <property type="term" value="C:static microtubule bundle"/>
    <property type="evidence" value="ECO:0007669"/>
    <property type="project" value="UniProtKB-ARBA"/>
</dbReference>
<evidence type="ECO:0000256" key="5">
    <source>
        <dbReference type="SAM" id="MobiDB-lite"/>
    </source>
</evidence>
<evidence type="ECO:0000313" key="7">
    <source>
        <dbReference type="EMBL" id="KAG7195534.1"/>
    </source>
</evidence>
<keyword evidence="8" id="KW-1185">Reference proteome</keyword>
<feature type="compositionally biased region" description="Polar residues" evidence="5">
    <location>
        <begin position="557"/>
        <end position="566"/>
    </location>
</feature>
<dbReference type="Pfam" id="PF21041">
    <property type="entry name" value="XMAP215_CLASP_TOG"/>
    <property type="match status" value="2"/>
</dbReference>
<accession>A0A9P7VCW4</accession>
<name>A0A9P7VCW4_9ASCO</name>
<dbReference type="FunFam" id="1.25.10.10:FF:000019">
    <property type="entry name" value="Cytoskeleton-associated protein 5"/>
    <property type="match status" value="1"/>
</dbReference>
<keyword evidence="2" id="KW-0963">Cytoplasm</keyword>
<dbReference type="GO" id="GO:0030951">
    <property type="term" value="P:establishment or maintenance of microtubule cytoskeleton polarity"/>
    <property type="evidence" value="ECO:0007669"/>
    <property type="project" value="InterPro"/>
</dbReference>
<evidence type="ECO:0000313" key="8">
    <source>
        <dbReference type="Proteomes" id="UP000790833"/>
    </source>
</evidence>
<evidence type="ECO:0000256" key="4">
    <source>
        <dbReference type="SAM" id="Coils"/>
    </source>
</evidence>
<dbReference type="InterPro" id="IPR048492">
    <property type="entry name" value="Stu2_CTS"/>
</dbReference>
<comment type="caution">
    <text evidence="7">The sequence shown here is derived from an EMBL/GenBank/DDBJ whole genome shotgun (WGS) entry which is preliminary data.</text>
</comment>
<comment type="subcellular location">
    <subcellularLocation>
        <location evidence="1">Cytoplasm</location>
        <location evidence="1">Cytoskeleton</location>
        <location evidence="1">Microtubule organizing center</location>
        <location evidence="1">Spindle pole body</location>
    </subcellularLocation>
</comment>
<sequence length="882" mass="98922">MADEEDYSKLPLEERLTHKVWKVRQGAYAETIGGFETSRNENDSCFTPYKRSPELLKTFLSDSNVVAQELAVKLVEKYLELGGTPSVSQQFKSVGLVTVLGEKTLASSRKNTKDSAIECILLLVQNSESPDQVVEDLLPLFKHRLPKLVAGSVNSVSRVIEEFGCPIVSPKPIIPHLAKLFAHADRNVRAEATKLVVELHKWMGKSLETLLFDDLKPIQQKDLLKAFEAAKNETPQQKRFTRSQLEAQRLEAERQAAAEAAVAAASASGPEELMESGSNEHLMEIDGPMENQFSAYDMQDPVDVLSKLPGDFESRITSSVWKERKEVLEEVVAILSKAIKLDSHADYSNILRIFARCMKDANIQVVQLAANSIEYIIKGLRDSFQKYYSIVLLPIIERTKEKKASVATALNDALDSIFNATSLTCILDDSISGLQNKTPQVKIASAAYLQRCLAKTTKAPTSSEIDAIMTIGVKLLSDAQEPIRQASTEMIGTLKKIVGPREINMFLEKVDDNRKAKIDKFFESVQVKYNPVDSNQKRTSQSAAAAAAGASSLSSIKPRQSLTPSSMPVKRAATSPVKREDENNKVSSFGRGLTGRSLGTRPPSAIGKGSSNNVYSNSIRTNRIGNNGTGSNGADSTSFTNQEREELIKLREEKQQWLKERQEYLQLLNGFEQQRSFLKEEASQWREKCEQLQREFSSIDSEKDNTILRLTLELENAKLRVKDLEKDKQFLELQVNRQRYQDEYKRSSILQTQKQQEVVQQRKQEQQQLDQDIQNLQNSYVSPIREPSLSSQELSSRVNRLSIDGDKIISKGNTNNFATNKTPDRLSNFSMPSHQEEPPVQKSPFKIGATEDSWKRAAEVTNQLKARIEKMKARSRGQNTPK</sequence>
<feature type="compositionally biased region" description="Polar residues" evidence="5">
    <location>
        <begin position="811"/>
        <end position="833"/>
    </location>
</feature>
<dbReference type="OrthoDB" id="205662at2759"/>
<dbReference type="SMART" id="SM01349">
    <property type="entry name" value="TOG"/>
    <property type="match status" value="2"/>
</dbReference>
<feature type="compositionally biased region" description="Low complexity" evidence="5">
    <location>
        <begin position="540"/>
        <end position="555"/>
    </location>
</feature>
<evidence type="ECO:0000259" key="6">
    <source>
        <dbReference type="SMART" id="SM01349"/>
    </source>
</evidence>
<dbReference type="EMBL" id="JAHMUF010000003">
    <property type="protein sequence ID" value="KAG7195534.1"/>
    <property type="molecule type" value="Genomic_DNA"/>
</dbReference>
<dbReference type="InterPro" id="IPR011989">
    <property type="entry name" value="ARM-like"/>
</dbReference>
<dbReference type="InterPro" id="IPR016024">
    <property type="entry name" value="ARM-type_fold"/>
</dbReference>
<dbReference type="InterPro" id="IPR045110">
    <property type="entry name" value="XMAP215"/>
</dbReference>
<dbReference type="GO" id="GO:0044732">
    <property type="term" value="C:mitotic spindle pole body"/>
    <property type="evidence" value="ECO:0007669"/>
    <property type="project" value="UniProtKB-ARBA"/>
</dbReference>
<dbReference type="GO" id="GO:1990571">
    <property type="term" value="P:meiotic centromere clustering"/>
    <property type="evidence" value="ECO:0007669"/>
    <property type="project" value="UniProtKB-ARBA"/>
</dbReference>
<dbReference type="GO" id="GO:0000022">
    <property type="term" value="P:mitotic spindle elongation"/>
    <property type="evidence" value="ECO:0007669"/>
    <property type="project" value="UniProtKB-ARBA"/>
</dbReference>
<feature type="domain" description="TOG" evidence="6">
    <location>
        <begin position="1"/>
        <end position="236"/>
    </location>
</feature>
<dbReference type="GO" id="GO:1990498">
    <property type="term" value="C:mitotic spindle microtubule"/>
    <property type="evidence" value="ECO:0007669"/>
    <property type="project" value="UniProtKB-ARBA"/>
</dbReference>
<feature type="coiled-coil region" evidence="4">
    <location>
        <begin position="640"/>
        <end position="779"/>
    </location>
</feature>
<dbReference type="SUPFAM" id="SSF48371">
    <property type="entry name" value="ARM repeat"/>
    <property type="match status" value="1"/>
</dbReference>
<dbReference type="GO" id="GO:0046785">
    <property type="term" value="P:microtubule polymerization"/>
    <property type="evidence" value="ECO:0007669"/>
    <property type="project" value="InterPro"/>
</dbReference>
<feature type="domain" description="TOG" evidence="6">
    <location>
        <begin position="297"/>
        <end position="531"/>
    </location>
</feature>
<reference evidence="7" key="1">
    <citation type="submission" date="2021-03" db="EMBL/GenBank/DDBJ databases">
        <authorList>
            <person name="Palmer J.M."/>
        </authorList>
    </citation>
    <scope>NUCLEOTIDE SEQUENCE</scope>
    <source>
        <strain evidence="7">ARV_011</strain>
    </source>
</reference>
<dbReference type="GO" id="GO:0061863">
    <property type="term" value="F:microtubule plus end polymerase"/>
    <property type="evidence" value="ECO:0007669"/>
    <property type="project" value="InterPro"/>
</dbReference>
<evidence type="ECO:0000256" key="1">
    <source>
        <dbReference type="ARBA" id="ARBA00004317"/>
    </source>
</evidence>
<organism evidence="7 8">
    <name type="scientific">Scheffersomyces spartinae</name>
    <dbReference type="NCBI Taxonomy" id="45513"/>
    <lineage>
        <taxon>Eukaryota</taxon>
        <taxon>Fungi</taxon>
        <taxon>Dikarya</taxon>
        <taxon>Ascomycota</taxon>
        <taxon>Saccharomycotina</taxon>
        <taxon>Pichiomycetes</taxon>
        <taxon>Debaryomycetaceae</taxon>
        <taxon>Scheffersomyces</taxon>
    </lineage>
</organism>
<dbReference type="GO" id="GO:0005881">
    <property type="term" value="C:cytoplasmic microtubule"/>
    <property type="evidence" value="ECO:0007669"/>
    <property type="project" value="UniProtKB-ARBA"/>
</dbReference>
<dbReference type="AlphaFoldDB" id="A0A9P7VCW4"/>
<evidence type="ECO:0000256" key="2">
    <source>
        <dbReference type="ARBA" id="ARBA00022490"/>
    </source>
</evidence>
<dbReference type="Gene3D" id="1.25.10.10">
    <property type="entry name" value="Leucine-rich Repeat Variant"/>
    <property type="match status" value="2"/>
</dbReference>
<dbReference type="RefSeq" id="XP_043051079.1">
    <property type="nucleotide sequence ID" value="XM_043194027.1"/>
</dbReference>
<feature type="compositionally biased region" description="Low complexity" evidence="5">
    <location>
        <begin position="587"/>
        <end position="601"/>
    </location>
</feature>
<dbReference type="GO" id="GO:0051010">
    <property type="term" value="F:microtubule plus-end binding"/>
    <property type="evidence" value="ECO:0007669"/>
    <property type="project" value="InterPro"/>
</dbReference>
<dbReference type="InterPro" id="IPR048491">
    <property type="entry name" value="XMAP215_CLASP_TOG"/>
</dbReference>
<gene>
    <name evidence="7" type="primary">STU2</name>
    <name evidence="7" type="ORF">KQ657_003297</name>
</gene>
<proteinExistence type="predicted"/>
<dbReference type="GO" id="GO:0000776">
    <property type="term" value="C:kinetochore"/>
    <property type="evidence" value="ECO:0007669"/>
    <property type="project" value="UniProtKB-ARBA"/>
</dbReference>
<dbReference type="Pfam" id="PF21042">
    <property type="entry name" value="Stu2_CTS"/>
    <property type="match status" value="1"/>
</dbReference>
<dbReference type="Proteomes" id="UP000790833">
    <property type="component" value="Unassembled WGS sequence"/>
</dbReference>
<evidence type="ECO:0000256" key="3">
    <source>
        <dbReference type="ARBA" id="ARBA00023212"/>
    </source>
</evidence>
<dbReference type="InterPro" id="IPR034085">
    <property type="entry name" value="TOG"/>
</dbReference>
<protein>
    <submittedName>
        <fullName evidence="7">Microtubule-associated protein, microtubule dynamics during spindle orientation</fullName>
    </submittedName>
</protein>
<feature type="region of interest" description="Disordered" evidence="5">
    <location>
        <begin position="533"/>
        <end position="614"/>
    </location>
</feature>
<keyword evidence="3" id="KW-0206">Cytoskeleton</keyword>
<dbReference type="GeneID" id="66116671"/>
<keyword evidence="4" id="KW-0175">Coiled coil</keyword>
<dbReference type="PANTHER" id="PTHR12609">
    <property type="entry name" value="MICROTUBULE ASSOCIATED PROTEIN XMAP215"/>
    <property type="match status" value="1"/>
</dbReference>